<feature type="region of interest" description="Disordered" evidence="1">
    <location>
        <begin position="52"/>
        <end position="121"/>
    </location>
</feature>
<protein>
    <submittedName>
        <fullName evidence="2">Uncharacterized protein</fullName>
    </submittedName>
</protein>
<evidence type="ECO:0000256" key="1">
    <source>
        <dbReference type="SAM" id="MobiDB-lite"/>
    </source>
</evidence>
<feature type="compositionally biased region" description="Polar residues" evidence="1">
    <location>
        <begin position="93"/>
        <end position="102"/>
    </location>
</feature>
<evidence type="ECO:0000313" key="2">
    <source>
        <dbReference type="EMBL" id="MQM07691.1"/>
    </source>
</evidence>
<dbReference type="OrthoDB" id="1431686at2759"/>
<evidence type="ECO:0000313" key="3">
    <source>
        <dbReference type="Proteomes" id="UP000652761"/>
    </source>
</evidence>
<accession>A0A843WQP6</accession>
<name>A0A843WQP6_COLES</name>
<sequence>AAQRKAETMRHCRCSLPSASAVLVVTTLLLSCCFHASLCEAGSLSRERGVLQHRRLLRPAPPPPSSSSTLQNIPRKSRKPTKQEQVSYRRIPPTSSNPTQNKSKPRYNGPGNLKNLRGRRR</sequence>
<keyword evidence="3" id="KW-1185">Reference proteome</keyword>
<organism evidence="2 3">
    <name type="scientific">Colocasia esculenta</name>
    <name type="common">Wild taro</name>
    <name type="synonym">Arum esculentum</name>
    <dbReference type="NCBI Taxonomy" id="4460"/>
    <lineage>
        <taxon>Eukaryota</taxon>
        <taxon>Viridiplantae</taxon>
        <taxon>Streptophyta</taxon>
        <taxon>Embryophyta</taxon>
        <taxon>Tracheophyta</taxon>
        <taxon>Spermatophyta</taxon>
        <taxon>Magnoliopsida</taxon>
        <taxon>Liliopsida</taxon>
        <taxon>Araceae</taxon>
        <taxon>Aroideae</taxon>
        <taxon>Colocasieae</taxon>
        <taxon>Colocasia</taxon>
    </lineage>
</organism>
<dbReference type="EMBL" id="NMUH01003933">
    <property type="protein sequence ID" value="MQM07691.1"/>
    <property type="molecule type" value="Genomic_DNA"/>
</dbReference>
<proteinExistence type="predicted"/>
<feature type="non-terminal residue" evidence="2">
    <location>
        <position position="1"/>
    </location>
</feature>
<gene>
    <name evidence="2" type="ORF">Taro_040528</name>
</gene>
<comment type="caution">
    <text evidence="2">The sequence shown here is derived from an EMBL/GenBank/DDBJ whole genome shotgun (WGS) entry which is preliminary data.</text>
</comment>
<dbReference type="AlphaFoldDB" id="A0A843WQP6"/>
<reference evidence="2" key="1">
    <citation type="submission" date="2017-07" db="EMBL/GenBank/DDBJ databases">
        <title>Taro Niue Genome Assembly and Annotation.</title>
        <authorList>
            <person name="Atibalentja N."/>
            <person name="Keating K."/>
            <person name="Fields C.J."/>
        </authorList>
    </citation>
    <scope>NUCLEOTIDE SEQUENCE</scope>
    <source>
        <strain evidence="2">Niue_2</strain>
        <tissue evidence="2">Leaf</tissue>
    </source>
</reference>
<dbReference type="Proteomes" id="UP000652761">
    <property type="component" value="Unassembled WGS sequence"/>
</dbReference>